<name>A0A0E9TX71_ANGAN</name>
<accession>A0A0E9TX71</accession>
<sequence length="21" mass="2309">MSPKSNLIFMKLHCKSTNAAS</sequence>
<organism evidence="1">
    <name type="scientific">Anguilla anguilla</name>
    <name type="common">European freshwater eel</name>
    <name type="synonym">Muraena anguilla</name>
    <dbReference type="NCBI Taxonomy" id="7936"/>
    <lineage>
        <taxon>Eukaryota</taxon>
        <taxon>Metazoa</taxon>
        <taxon>Chordata</taxon>
        <taxon>Craniata</taxon>
        <taxon>Vertebrata</taxon>
        <taxon>Euteleostomi</taxon>
        <taxon>Actinopterygii</taxon>
        <taxon>Neopterygii</taxon>
        <taxon>Teleostei</taxon>
        <taxon>Anguilliformes</taxon>
        <taxon>Anguillidae</taxon>
        <taxon>Anguilla</taxon>
    </lineage>
</organism>
<proteinExistence type="predicted"/>
<dbReference type="AlphaFoldDB" id="A0A0E9TX71"/>
<protein>
    <submittedName>
        <fullName evidence="1">Uncharacterized protein</fullName>
    </submittedName>
</protein>
<dbReference type="EMBL" id="GBXM01050421">
    <property type="protein sequence ID" value="JAH58156.1"/>
    <property type="molecule type" value="Transcribed_RNA"/>
</dbReference>
<evidence type="ECO:0000313" key="1">
    <source>
        <dbReference type="EMBL" id="JAH58156.1"/>
    </source>
</evidence>
<reference evidence="1" key="2">
    <citation type="journal article" date="2015" name="Fish Shellfish Immunol.">
        <title>Early steps in the European eel (Anguilla anguilla)-Vibrio vulnificus interaction in the gills: Role of the RtxA13 toxin.</title>
        <authorList>
            <person name="Callol A."/>
            <person name="Pajuelo D."/>
            <person name="Ebbesson L."/>
            <person name="Teles M."/>
            <person name="MacKenzie S."/>
            <person name="Amaro C."/>
        </authorList>
    </citation>
    <scope>NUCLEOTIDE SEQUENCE</scope>
</reference>
<reference evidence="1" key="1">
    <citation type="submission" date="2014-11" db="EMBL/GenBank/DDBJ databases">
        <authorList>
            <person name="Amaro Gonzalez C."/>
        </authorList>
    </citation>
    <scope>NUCLEOTIDE SEQUENCE</scope>
</reference>